<proteinExistence type="predicted"/>
<dbReference type="RefSeq" id="WP_219871713.1">
    <property type="nucleotide sequence ID" value="NZ_JAHZIJ010000003.1"/>
</dbReference>
<gene>
    <name evidence="1" type="ORF">K0T92_06940</name>
</gene>
<evidence type="ECO:0000313" key="2">
    <source>
        <dbReference type="Proteomes" id="UP000812277"/>
    </source>
</evidence>
<keyword evidence="2" id="KW-1185">Reference proteome</keyword>
<name>A0ABS7D4H8_9BACL</name>
<sequence>MSEINDFKRLTIHKLDHLLTELNAVYDERYTVVVLTNFGYVRGRYHDIMNTKASELAKSVKLTEIDNPPAILLKDVEIRAFANGAFYSIHEEMVLFTDQIVGIKISDHKGNIF</sequence>
<organism evidence="1 2">
    <name type="scientific">Paenibacillus oenotherae</name>
    <dbReference type="NCBI Taxonomy" id="1435645"/>
    <lineage>
        <taxon>Bacteria</taxon>
        <taxon>Bacillati</taxon>
        <taxon>Bacillota</taxon>
        <taxon>Bacilli</taxon>
        <taxon>Bacillales</taxon>
        <taxon>Paenibacillaceae</taxon>
        <taxon>Paenibacillus</taxon>
    </lineage>
</organism>
<reference evidence="1 2" key="1">
    <citation type="submission" date="2021-07" db="EMBL/GenBank/DDBJ databases">
        <title>Paenibacillus radiodurans sp. nov., isolated from the southeastern edge of Tengger Desert.</title>
        <authorList>
            <person name="Zhang G."/>
        </authorList>
    </citation>
    <scope>NUCLEOTIDE SEQUENCE [LARGE SCALE GENOMIC DNA]</scope>
    <source>
        <strain evidence="1 2">DT7-4</strain>
    </source>
</reference>
<accession>A0ABS7D4H8</accession>
<dbReference type="Proteomes" id="UP000812277">
    <property type="component" value="Unassembled WGS sequence"/>
</dbReference>
<comment type="caution">
    <text evidence="1">The sequence shown here is derived from an EMBL/GenBank/DDBJ whole genome shotgun (WGS) entry which is preliminary data.</text>
</comment>
<protein>
    <submittedName>
        <fullName evidence="1">Uncharacterized protein</fullName>
    </submittedName>
</protein>
<evidence type="ECO:0000313" key="1">
    <source>
        <dbReference type="EMBL" id="MBW7474477.1"/>
    </source>
</evidence>
<dbReference type="EMBL" id="JAHZIJ010000003">
    <property type="protein sequence ID" value="MBW7474477.1"/>
    <property type="molecule type" value="Genomic_DNA"/>
</dbReference>